<evidence type="ECO:0007829" key="6">
    <source>
        <dbReference type="PeptideAtlas" id="A0A804QVJ7"/>
    </source>
</evidence>
<reference evidence="5" key="1">
    <citation type="journal article" date="2009" name="Science">
        <title>The B73 maize genome: complexity, diversity, and dynamics.</title>
        <authorList>
            <person name="Schnable P.S."/>
            <person name="Ware D."/>
            <person name="Fulton R.S."/>
            <person name="Stein J.C."/>
            <person name="Wei F."/>
            <person name="Pasternak S."/>
            <person name="Liang C."/>
            <person name="Zhang J."/>
            <person name="Fulton L."/>
            <person name="Graves T.A."/>
            <person name="Minx P."/>
            <person name="Reily A.D."/>
            <person name="Courtney L."/>
            <person name="Kruchowski S.S."/>
            <person name="Tomlinson C."/>
            <person name="Strong C."/>
            <person name="Delehaunty K."/>
            <person name="Fronick C."/>
            <person name="Courtney B."/>
            <person name="Rock S.M."/>
            <person name="Belter E."/>
            <person name="Du F."/>
            <person name="Kim K."/>
            <person name="Abbott R.M."/>
            <person name="Cotton M."/>
            <person name="Levy A."/>
            <person name="Marchetto P."/>
            <person name="Ochoa K."/>
            <person name="Jackson S.M."/>
            <person name="Gillam B."/>
            <person name="Chen W."/>
            <person name="Yan L."/>
            <person name="Higginbotham J."/>
            <person name="Cardenas M."/>
            <person name="Waligorski J."/>
            <person name="Applebaum E."/>
            <person name="Phelps L."/>
            <person name="Falcone J."/>
            <person name="Kanchi K."/>
            <person name="Thane T."/>
            <person name="Scimone A."/>
            <person name="Thane N."/>
            <person name="Henke J."/>
            <person name="Wang T."/>
            <person name="Ruppert J."/>
            <person name="Shah N."/>
            <person name="Rotter K."/>
            <person name="Hodges J."/>
            <person name="Ingenthron E."/>
            <person name="Cordes M."/>
            <person name="Kohlberg S."/>
            <person name="Sgro J."/>
            <person name="Delgado B."/>
            <person name="Mead K."/>
            <person name="Chinwalla A."/>
            <person name="Leonard S."/>
            <person name="Crouse K."/>
            <person name="Collura K."/>
            <person name="Kudrna D."/>
            <person name="Currie J."/>
            <person name="He R."/>
            <person name="Angelova A."/>
            <person name="Rajasekar S."/>
            <person name="Mueller T."/>
            <person name="Lomeli R."/>
            <person name="Scara G."/>
            <person name="Ko A."/>
            <person name="Delaney K."/>
            <person name="Wissotski M."/>
            <person name="Lopez G."/>
            <person name="Campos D."/>
            <person name="Braidotti M."/>
            <person name="Ashley E."/>
            <person name="Golser W."/>
            <person name="Kim H."/>
            <person name="Lee S."/>
            <person name="Lin J."/>
            <person name="Dujmic Z."/>
            <person name="Kim W."/>
            <person name="Talag J."/>
            <person name="Zuccolo A."/>
            <person name="Fan C."/>
            <person name="Sebastian A."/>
            <person name="Kramer M."/>
            <person name="Spiegel L."/>
            <person name="Nascimento L."/>
            <person name="Zutavern T."/>
            <person name="Miller B."/>
            <person name="Ambroise C."/>
            <person name="Muller S."/>
            <person name="Spooner W."/>
            <person name="Narechania A."/>
            <person name="Ren L."/>
            <person name="Wei S."/>
            <person name="Kumari S."/>
            <person name="Faga B."/>
            <person name="Levy M.J."/>
            <person name="McMahan L."/>
            <person name="Van Buren P."/>
            <person name="Vaughn M.W."/>
            <person name="Ying K."/>
            <person name="Yeh C.-T."/>
            <person name="Emrich S.J."/>
            <person name="Jia Y."/>
            <person name="Kalyanaraman A."/>
            <person name="Hsia A.-P."/>
            <person name="Barbazuk W.B."/>
            <person name="Baucom R.S."/>
            <person name="Brutnell T.P."/>
            <person name="Carpita N.C."/>
            <person name="Chaparro C."/>
            <person name="Chia J.-M."/>
            <person name="Deragon J.-M."/>
            <person name="Estill J.C."/>
            <person name="Fu Y."/>
            <person name="Jeddeloh J.A."/>
            <person name="Han Y."/>
            <person name="Lee H."/>
            <person name="Li P."/>
            <person name="Lisch D.R."/>
            <person name="Liu S."/>
            <person name="Liu Z."/>
            <person name="Nagel D.H."/>
            <person name="McCann M.C."/>
            <person name="SanMiguel P."/>
            <person name="Myers A.M."/>
            <person name="Nettleton D."/>
            <person name="Nguyen J."/>
            <person name="Penning B.W."/>
            <person name="Ponnala L."/>
            <person name="Schneider K.L."/>
            <person name="Schwartz D.C."/>
            <person name="Sharma A."/>
            <person name="Soderlund C."/>
            <person name="Springer N.M."/>
            <person name="Sun Q."/>
            <person name="Wang H."/>
            <person name="Waterman M."/>
            <person name="Westerman R."/>
            <person name="Wolfgruber T.K."/>
            <person name="Yang L."/>
            <person name="Yu Y."/>
            <person name="Zhang L."/>
            <person name="Zhou S."/>
            <person name="Zhu Q."/>
            <person name="Bennetzen J.L."/>
            <person name="Dawe R.K."/>
            <person name="Jiang J."/>
            <person name="Jiang N."/>
            <person name="Presting G.G."/>
            <person name="Wessler S.R."/>
            <person name="Aluru S."/>
            <person name="Martienssen R.A."/>
            <person name="Clifton S.W."/>
            <person name="McCombie W.R."/>
            <person name="Wing R.A."/>
            <person name="Wilson R.K."/>
        </authorList>
    </citation>
    <scope>NUCLEOTIDE SEQUENCE [LARGE SCALE GENOMIC DNA]</scope>
    <source>
        <strain evidence="5">cv. B73</strain>
    </source>
</reference>
<dbReference type="KEGG" id="zma:103636219"/>
<feature type="compositionally biased region" description="Basic and acidic residues" evidence="3">
    <location>
        <begin position="495"/>
        <end position="508"/>
    </location>
</feature>
<dbReference type="PANTHER" id="PTHR12161">
    <property type="entry name" value="IST1 FAMILY MEMBER"/>
    <property type="match status" value="1"/>
</dbReference>
<dbReference type="Gramene" id="Zm00001eb361140_T001">
    <property type="protein sequence ID" value="Zm00001eb361140_P001"/>
    <property type="gene ID" value="Zm00001eb361140"/>
</dbReference>
<organism evidence="4 5">
    <name type="scientific">Zea mays</name>
    <name type="common">Maize</name>
    <dbReference type="NCBI Taxonomy" id="4577"/>
    <lineage>
        <taxon>Eukaryota</taxon>
        <taxon>Viridiplantae</taxon>
        <taxon>Streptophyta</taxon>
        <taxon>Embryophyta</taxon>
        <taxon>Tracheophyta</taxon>
        <taxon>Spermatophyta</taxon>
        <taxon>Magnoliopsida</taxon>
        <taxon>Liliopsida</taxon>
        <taxon>Poales</taxon>
        <taxon>Poaceae</taxon>
        <taxon>PACMAD clade</taxon>
        <taxon>Panicoideae</taxon>
        <taxon>Andropogonodae</taxon>
        <taxon>Andropogoneae</taxon>
        <taxon>Tripsacinae</taxon>
        <taxon>Zea</taxon>
    </lineage>
</organism>
<keyword evidence="5" id="KW-1185">Reference proteome</keyword>
<feature type="compositionally biased region" description="Polar residues" evidence="3">
    <location>
        <begin position="588"/>
        <end position="600"/>
    </location>
</feature>
<dbReference type="RefSeq" id="XP_008656796.3">
    <property type="nucleotide sequence ID" value="XM_008658574.4"/>
</dbReference>
<feature type="compositionally biased region" description="Polar residues" evidence="3">
    <location>
        <begin position="440"/>
        <end position="450"/>
    </location>
</feature>
<evidence type="ECO:0000256" key="3">
    <source>
        <dbReference type="SAM" id="MobiDB-lite"/>
    </source>
</evidence>
<dbReference type="GeneID" id="103636219"/>
<protein>
    <recommendedName>
        <fullName evidence="7">Regulator of Vps4 activity in the MVB pathway protein</fullName>
    </recommendedName>
</protein>
<feature type="compositionally biased region" description="Polar residues" evidence="3">
    <location>
        <begin position="27"/>
        <end position="57"/>
    </location>
</feature>
<feature type="compositionally biased region" description="Polar residues" evidence="3">
    <location>
        <begin position="789"/>
        <end position="818"/>
    </location>
</feature>
<gene>
    <name evidence="4" type="primary">LOC103636219</name>
</gene>
<dbReference type="InterPro" id="IPR005061">
    <property type="entry name" value="Ist1"/>
</dbReference>
<evidence type="ECO:0008006" key="7">
    <source>
        <dbReference type="Google" id="ProtNLM"/>
    </source>
</evidence>
<feature type="compositionally biased region" description="Polar residues" evidence="3">
    <location>
        <begin position="1107"/>
        <end position="1116"/>
    </location>
</feature>
<feature type="region of interest" description="Disordered" evidence="3">
    <location>
        <begin position="765"/>
        <end position="868"/>
    </location>
</feature>
<name>A0A804QVJ7_MAIZE</name>
<evidence type="ECO:0000313" key="5">
    <source>
        <dbReference type="Proteomes" id="UP000007305"/>
    </source>
</evidence>
<comment type="similarity">
    <text evidence="1">Belongs to the IST1 family.</text>
</comment>
<dbReference type="EnsemblPlants" id="Zm00001eb361140_T001">
    <property type="protein sequence ID" value="Zm00001eb361140_P001"/>
    <property type="gene ID" value="Zm00001eb361140"/>
</dbReference>
<feature type="compositionally biased region" description="Basic and acidic residues" evidence="3">
    <location>
        <begin position="1071"/>
        <end position="1085"/>
    </location>
</feature>
<feature type="region of interest" description="Disordered" evidence="3">
    <location>
        <begin position="379"/>
        <end position="412"/>
    </location>
</feature>
<feature type="compositionally biased region" description="Polar residues" evidence="3">
    <location>
        <begin position="916"/>
        <end position="930"/>
    </location>
</feature>
<dbReference type="PANTHER" id="PTHR12161:SF13">
    <property type="entry name" value="REGULATOR OF VPS4 ACTIVITY IN THE MVB PATHWAY PROTEIN"/>
    <property type="match status" value="1"/>
</dbReference>
<keyword evidence="6" id="KW-1267">Proteomics identification</keyword>
<dbReference type="Proteomes" id="UP000007305">
    <property type="component" value="Chromosome 8"/>
</dbReference>
<dbReference type="GO" id="GO:0015031">
    <property type="term" value="P:protein transport"/>
    <property type="evidence" value="ECO:0007669"/>
    <property type="project" value="InterPro"/>
</dbReference>
<dbReference type="FunFam" id="1.20.1260.60:FF:000003">
    <property type="entry name" value="IST1-like protein isoform A"/>
    <property type="match status" value="1"/>
</dbReference>
<feature type="region of interest" description="Disordered" evidence="3">
    <location>
        <begin position="15"/>
        <end position="78"/>
    </location>
</feature>
<feature type="region of interest" description="Disordered" evidence="3">
    <location>
        <begin position="440"/>
        <end position="511"/>
    </location>
</feature>
<keyword evidence="2" id="KW-0175">Coiled coil</keyword>
<evidence type="ECO:0000256" key="2">
    <source>
        <dbReference type="SAM" id="Coils"/>
    </source>
</evidence>
<feature type="compositionally biased region" description="Polar residues" evidence="3">
    <location>
        <begin position="1147"/>
        <end position="1163"/>
    </location>
</feature>
<feature type="compositionally biased region" description="Low complexity" evidence="3">
    <location>
        <begin position="385"/>
        <end position="409"/>
    </location>
</feature>
<feature type="compositionally biased region" description="Basic and acidic residues" evidence="3">
    <location>
        <begin position="1009"/>
        <end position="1022"/>
    </location>
</feature>
<sequence length="1257" mass="137895">MAGVNANAIYANMQSRKPCLHRRVTSHKPSASNPSSKATGQGQSTTMPAGSGPTDNAQAKRRGRPILPLPCIARTDSTPSNQKAIQLLPSAKSLLLLPSPCSVPLGSRRQRQPAPSRVRESPNLSIFQSTAAATKGSPPSPPRWRLAGIWCRARFGFGWIRIRPEDTGPCRAAGAEMHKSKGKFSGVLHKGFKPDKCKTSLRMAVARIKLLRNRKEVQVRQMRREVAQLLEANQDMTARIRVEHVIREEKFMQAYDLIEVYCELIVARLSIIDSQKTCPIDLKEAVASVIFASMRCSDVTELADVRKHFKSKYGKEFEAAALEVRPDSGVNRLIIEKLSAGAPDVQTKIKTLSSIAEEHNIKWEPKAFEEKLQQPTEGHLYGSATYSGGNTSTMGSSTSSISTPQPTYSGVSAAPVDSATIHVPANKTAYGSANSNTFSKESIHNSSSASVPPISQHGPSAYSSAQVPGSNNISHGNPGGPPYPQYSATVPDAVSRNEDSNQNRERKPLVTGANWNVEFKDATSAAQAAAESAEMASIAARAAAELASRGNYSGDKGTGAYDSAAYSSKNTVRKQRAEHVVKDESFHDQSSGVNDPSEMPSNSRNFFGGTETSHVDSENISTAPYQQFHAYNPDSHPYVYEMPTEPPRAHSPDPRFDDLYERESDIGRSEVDPFDFPRENFQDTASVGHNFKDVEIRTPSYDQESTDDYYGNFNSSHDTLAHGSSTTAWDKQNDKAQDNSSPVVFDQYDSDVEQENLLDTFSSKHTEQLPAPGDHMRFSTADWSEQHTSESPSKQRTSALFSRTETQLSDNLGTNKSDIPSPHSYHNMRPAFDSDGGSSDEEIATTTHAVPLRSHSGGSASSVLNKGGGPDASPIFDYSGAHAVRNLNRVQSRDSDLSEEETDLDKFKGSSFARANEQQLLPSAIRTSATSDDKEDDISLNFGKLTPGLRNKPRQPPPYTKVSRESILPKQSLPKVSAGTEESVDSEENTTFKQDRSSPQSSFSARTSSGKDYDSGLYERNRSVGTHWEAKSTIARNSSGLDDAEKLSDLPTNISLPTTKSSERWNSSKVPYHEKPGIGTRREVRSTLARNYFDSDDSEEELEQQQIPQSKQSGVLIQSRRTREVTSDTKRDGRFQTGAQYGDETESVTSKTQVHQGFNSSSTERSERRDPSVYPRVAVQRSSSKAEQIESPMERGKPQGAEMRSTLFRGNEEDTETSSGTPKESTPKTPPAHVHPKLPTDYDSFAAHFRSLRTNRP</sequence>
<feature type="region of interest" description="Disordered" evidence="3">
    <location>
        <begin position="580"/>
        <end position="600"/>
    </location>
</feature>
<proteinExistence type="evidence at protein level"/>
<dbReference type="Gene3D" id="1.20.1260.60">
    <property type="entry name" value="Vacuolar protein sorting-associated protein Ist1"/>
    <property type="match status" value="1"/>
</dbReference>
<feature type="coiled-coil region" evidence="2">
    <location>
        <begin position="212"/>
        <end position="239"/>
    </location>
</feature>
<dbReference type="AlphaFoldDB" id="A0A804QVJ7"/>
<accession>A0A804QVJ7</accession>
<feature type="region of interest" description="Disordered" evidence="3">
    <location>
        <begin position="103"/>
        <end position="124"/>
    </location>
</feature>
<feature type="compositionally biased region" description="Acidic residues" evidence="3">
    <location>
        <begin position="1094"/>
        <end position="1103"/>
    </location>
</feature>
<feature type="compositionally biased region" description="Polar residues" evidence="3">
    <location>
        <begin position="457"/>
        <end position="475"/>
    </location>
</feature>
<feature type="region of interest" description="Disordered" evidence="3">
    <location>
        <begin position="724"/>
        <end position="743"/>
    </location>
</feature>
<evidence type="ECO:0000313" key="4">
    <source>
        <dbReference type="EnsemblPlants" id="Zm00001eb361140_P001"/>
    </source>
</evidence>
<dbReference type="OrthoDB" id="29853at2759"/>
<dbReference type="InParanoid" id="A0A804QVJ7"/>
<dbReference type="FunCoup" id="A0A804QVJ7">
    <property type="interactions" value="2290"/>
</dbReference>
<feature type="compositionally biased region" description="Polar residues" evidence="3">
    <location>
        <begin position="1050"/>
        <end position="1069"/>
    </location>
</feature>
<feature type="region of interest" description="Disordered" evidence="3">
    <location>
        <begin position="890"/>
        <end position="1241"/>
    </location>
</feature>
<feature type="compositionally biased region" description="Polar residues" evidence="3">
    <location>
        <begin position="989"/>
        <end position="1008"/>
    </location>
</feature>
<dbReference type="InterPro" id="IPR042277">
    <property type="entry name" value="IST1-like"/>
</dbReference>
<reference evidence="4" key="3">
    <citation type="submission" date="2021-05" db="UniProtKB">
        <authorList>
            <consortium name="EnsemblPlants"/>
        </authorList>
    </citation>
    <scope>IDENTIFICATION</scope>
    <source>
        <strain evidence="4">cv. B73</strain>
    </source>
</reference>
<dbReference type="Pfam" id="PF03398">
    <property type="entry name" value="Ist1"/>
    <property type="match status" value="1"/>
</dbReference>
<evidence type="ECO:0000256" key="1">
    <source>
        <dbReference type="ARBA" id="ARBA00005536"/>
    </source>
</evidence>
<feature type="compositionally biased region" description="Basic and acidic residues" evidence="3">
    <location>
        <begin position="1121"/>
        <end position="1134"/>
    </location>
</feature>
<reference evidence="4" key="2">
    <citation type="submission" date="2019-07" db="EMBL/GenBank/DDBJ databases">
        <authorList>
            <person name="Seetharam A."/>
            <person name="Woodhouse M."/>
            <person name="Cannon E."/>
        </authorList>
    </citation>
    <scope>NUCLEOTIDE SEQUENCE [LARGE SCALE GENOMIC DNA]</scope>
    <source>
        <strain evidence="4">cv. B73</strain>
    </source>
</reference>